<protein>
    <submittedName>
        <fullName evidence="1">Uncharacterized protein</fullName>
    </submittedName>
</protein>
<organism evidence="1 2">
    <name type="scientific">Ancylostoma duodenale</name>
    <dbReference type="NCBI Taxonomy" id="51022"/>
    <lineage>
        <taxon>Eukaryota</taxon>
        <taxon>Metazoa</taxon>
        <taxon>Ecdysozoa</taxon>
        <taxon>Nematoda</taxon>
        <taxon>Chromadorea</taxon>
        <taxon>Rhabditida</taxon>
        <taxon>Rhabditina</taxon>
        <taxon>Rhabditomorpha</taxon>
        <taxon>Strongyloidea</taxon>
        <taxon>Ancylostomatidae</taxon>
        <taxon>Ancylostomatinae</taxon>
        <taxon>Ancylostoma</taxon>
    </lineage>
</organism>
<dbReference type="OrthoDB" id="5874848at2759"/>
<evidence type="ECO:0000313" key="1">
    <source>
        <dbReference type="EMBL" id="KIH55560.1"/>
    </source>
</evidence>
<accession>A0A0C2G3N2</accession>
<keyword evidence="2" id="KW-1185">Reference proteome</keyword>
<proteinExistence type="predicted"/>
<gene>
    <name evidence="1" type="ORF">ANCDUO_14283</name>
</gene>
<name>A0A0C2G3N2_9BILA</name>
<dbReference type="AlphaFoldDB" id="A0A0C2G3N2"/>
<sequence length="67" mass="7876">MPSFDYSAVDCMHELLFNKTHLGQLNKLQLPLYENLSNVAYNVRYHKNRANPDPDFKLDCGYHSLKF</sequence>
<evidence type="ECO:0000313" key="2">
    <source>
        <dbReference type="Proteomes" id="UP000054047"/>
    </source>
</evidence>
<dbReference type="Proteomes" id="UP000054047">
    <property type="component" value="Unassembled WGS sequence"/>
</dbReference>
<reference evidence="1 2" key="1">
    <citation type="submission" date="2013-12" db="EMBL/GenBank/DDBJ databases">
        <title>Draft genome of the parsitic nematode Ancylostoma duodenale.</title>
        <authorList>
            <person name="Mitreva M."/>
        </authorList>
    </citation>
    <scope>NUCLEOTIDE SEQUENCE [LARGE SCALE GENOMIC DNA]</scope>
    <source>
        <strain evidence="1 2">Zhejiang</strain>
    </source>
</reference>
<dbReference type="EMBL" id="KN737129">
    <property type="protein sequence ID" value="KIH55560.1"/>
    <property type="molecule type" value="Genomic_DNA"/>
</dbReference>